<dbReference type="PANTHER" id="PTHR43142">
    <property type="entry name" value="CARBOXYLIC ESTER HYDROLASE"/>
    <property type="match status" value="1"/>
</dbReference>
<dbReference type="InterPro" id="IPR019826">
    <property type="entry name" value="Carboxylesterase_B_AS"/>
</dbReference>
<dbReference type="InterPro" id="IPR002018">
    <property type="entry name" value="CarbesteraseB"/>
</dbReference>
<evidence type="ECO:0000259" key="4">
    <source>
        <dbReference type="Pfam" id="PF00135"/>
    </source>
</evidence>
<dbReference type="EC" id="3.1.1.-" evidence="3"/>
<name>A0A5C5URY2_9CORY</name>
<evidence type="ECO:0000313" key="6">
    <source>
        <dbReference type="Proteomes" id="UP000320791"/>
    </source>
</evidence>
<protein>
    <recommendedName>
        <fullName evidence="3">Carboxylic ester hydrolase</fullName>
        <ecNumber evidence="3">3.1.1.-</ecNumber>
    </recommendedName>
</protein>
<dbReference type="PANTHER" id="PTHR43142:SF1">
    <property type="entry name" value="CARBOXYLIC ESTER HYDROLASE"/>
    <property type="match status" value="1"/>
</dbReference>
<dbReference type="AlphaFoldDB" id="A0A5C5URY2"/>
<dbReference type="RefSeq" id="WP_146323605.1">
    <property type="nucleotide sequence ID" value="NZ_BAABLR010000014.1"/>
</dbReference>
<dbReference type="EMBL" id="VOHM01000004">
    <property type="protein sequence ID" value="TWT28519.1"/>
    <property type="molecule type" value="Genomic_DNA"/>
</dbReference>
<evidence type="ECO:0000256" key="1">
    <source>
        <dbReference type="ARBA" id="ARBA00005964"/>
    </source>
</evidence>
<dbReference type="Proteomes" id="UP000320791">
    <property type="component" value="Unassembled WGS sequence"/>
</dbReference>
<comment type="caution">
    <text evidence="5">The sequence shown here is derived from an EMBL/GenBank/DDBJ whole genome shotgun (WGS) entry which is preliminary data.</text>
</comment>
<feature type="domain" description="Carboxylesterase type B" evidence="4">
    <location>
        <begin position="66"/>
        <end position="196"/>
    </location>
</feature>
<dbReference type="PROSITE" id="PS00122">
    <property type="entry name" value="CARBOXYLESTERASE_B_1"/>
    <property type="match status" value="1"/>
</dbReference>
<dbReference type="GO" id="GO:0016787">
    <property type="term" value="F:hydrolase activity"/>
    <property type="evidence" value="ECO:0007669"/>
    <property type="project" value="UniProtKB-KW"/>
</dbReference>
<sequence>MVPSTSPQTVTVQYPGGQVTGRDYGDFHTFYSVPYSSLTSDFADPQVLNDAGDIAALEPEARDVALTITRPAGIAAGEDAPVVVFIHGGRYESGHHDSPGHRGDSFAQSGCVYVSLGYRLRFEGFAHIGDQLPGQYRGVSDCLIGLEWIQRNIESFGGDPTNVTLIGQSAGAAIALWLARRDHYRGAFRRVIALSPGFPRQGLAQRMLGLRMAAARRHPATALPRLSAAQRARTYQRFRTLYLDDMAVGPFPFDPSELAEVPIIVSSTREEMYLEPTGSLLDRSGLGKVAIRSHGRRLGCTDTERYIAALSDQDPRRMFGRLLGDSTIRRWVSATAEHARGPVWMLEFTGTAELPANHCVDLPLMFHNLTVNEERVTELLGPNAVAEKAELADHVHNLVVSIARGARPPWEQYTAATRTCYQVCLNGELGLSKDPLALVRETFPTIPPT</sequence>
<dbReference type="Pfam" id="PF00135">
    <property type="entry name" value="COesterase"/>
    <property type="match status" value="1"/>
</dbReference>
<keyword evidence="2 3" id="KW-0378">Hydrolase</keyword>
<gene>
    <name evidence="5" type="ORF">FRX94_02820</name>
</gene>
<dbReference type="OrthoDB" id="3199405at2"/>
<dbReference type="Gene3D" id="3.40.50.1820">
    <property type="entry name" value="alpha/beta hydrolase"/>
    <property type="match status" value="1"/>
</dbReference>
<proteinExistence type="inferred from homology"/>
<accession>A0A5C5URY2</accession>
<reference evidence="5 6" key="1">
    <citation type="submission" date="2019-08" db="EMBL/GenBank/DDBJ databases">
        <authorList>
            <person name="Lei W."/>
        </authorList>
    </citation>
    <scope>NUCLEOTIDE SEQUENCE [LARGE SCALE GENOMIC DNA]</scope>
    <source>
        <strain evidence="5 6">CCUG 58627</strain>
    </source>
</reference>
<organism evidence="5 6">
    <name type="scientific">Corynebacterium canis</name>
    <dbReference type="NCBI Taxonomy" id="679663"/>
    <lineage>
        <taxon>Bacteria</taxon>
        <taxon>Bacillati</taxon>
        <taxon>Actinomycetota</taxon>
        <taxon>Actinomycetes</taxon>
        <taxon>Mycobacteriales</taxon>
        <taxon>Corynebacteriaceae</taxon>
        <taxon>Corynebacterium</taxon>
    </lineage>
</organism>
<dbReference type="InterPro" id="IPR029058">
    <property type="entry name" value="AB_hydrolase_fold"/>
</dbReference>
<keyword evidence="6" id="KW-1185">Reference proteome</keyword>
<comment type="similarity">
    <text evidence="1 3">Belongs to the type-B carboxylesterase/lipase family.</text>
</comment>
<evidence type="ECO:0000256" key="2">
    <source>
        <dbReference type="ARBA" id="ARBA00022801"/>
    </source>
</evidence>
<dbReference type="SUPFAM" id="SSF53474">
    <property type="entry name" value="alpha/beta-Hydrolases"/>
    <property type="match status" value="1"/>
</dbReference>
<evidence type="ECO:0000313" key="5">
    <source>
        <dbReference type="EMBL" id="TWT28519.1"/>
    </source>
</evidence>
<evidence type="ECO:0000256" key="3">
    <source>
        <dbReference type="RuleBase" id="RU361235"/>
    </source>
</evidence>